<keyword evidence="2" id="KW-1185">Reference proteome</keyword>
<gene>
    <name evidence="1" type="ORF">MML48_2g00019217</name>
</gene>
<evidence type="ECO:0000313" key="1">
    <source>
        <dbReference type="EMBL" id="KAI4468400.1"/>
    </source>
</evidence>
<organism evidence="1 2">
    <name type="scientific">Holotrichia oblita</name>
    <name type="common">Chafer beetle</name>
    <dbReference type="NCBI Taxonomy" id="644536"/>
    <lineage>
        <taxon>Eukaryota</taxon>
        <taxon>Metazoa</taxon>
        <taxon>Ecdysozoa</taxon>
        <taxon>Arthropoda</taxon>
        <taxon>Hexapoda</taxon>
        <taxon>Insecta</taxon>
        <taxon>Pterygota</taxon>
        <taxon>Neoptera</taxon>
        <taxon>Endopterygota</taxon>
        <taxon>Coleoptera</taxon>
        <taxon>Polyphaga</taxon>
        <taxon>Scarabaeiformia</taxon>
        <taxon>Scarabaeidae</taxon>
        <taxon>Melolonthinae</taxon>
        <taxon>Holotrichia</taxon>
    </lineage>
</organism>
<comment type="caution">
    <text evidence="1">The sequence shown here is derived from an EMBL/GenBank/DDBJ whole genome shotgun (WGS) entry which is preliminary data.</text>
</comment>
<name>A0ACB9TP20_HOLOL</name>
<protein>
    <submittedName>
        <fullName evidence="1">E3 ubiquitin-protein ligase kcmf1</fullName>
    </submittedName>
</protein>
<sequence>MSLLWKKVEDEKGFPYYVNEQTKAKQWDHPKFTDIKQKLDECNWIKYSAYRVAFKFRTLQNTLCMDDIPLSIIAGVFERHRLNAIENCLYLETYDIEAILSDIYFASSKQNHTNIDIDLAIELMINFLYNIYDKNRTGCVQVLHVKLVLSLLCKTNLNSLYHYLFSLCADHNNCVTRLKVQMILSTIVEIICYMHEDLSFGPHLVNSSIEECFSKVGLLMLLNYCVYTSFADLCYLDPSFNSPGLVGINESMFIAWLETNPQLLLWLPTVHRLKKSETTVHSSKCSVCKANPIVGLKYRCVKCSRYIQCQKCYFTAKISHSHKISHQMREYCVEDTSNDTTRHLIKKLCGLLRCSVQNNETNIIETNPLRIDRDWISKSKSENALCDVEPMSSPHMQLQVVIRQLEIQNRELQQILLLSRSTDNIKTYLEDHRQQVAAQIHKLKLLKDCLKNSTVVEPVTKLYLESTPMVPTYKSKESIDMLSPIAQSKSTLNLSDQIDLFGAKGRPNSFSNSVQENKVPMYEMHSDLDDALAKLQQILANNFTLDESLGSLDNGQLKNAVTEVEGMLTSLIDNVEGSRASSTQPLSNQKRETDIYDRNYMYS</sequence>
<dbReference type="EMBL" id="CM043016">
    <property type="protein sequence ID" value="KAI4468400.1"/>
    <property type="molecule type" value="Genomic_DNA"/>
</dbReference>
<evidence type="ECO:0000313" key="2">
    <source>
        <dbReference type="Proteomes" id="UP001056778"/>
    </source>
</evidence>
<proteinExistence type="predicted"/>
<accession>A0ACB9TP20</accession>
<dbReference type="Proteomes" id="UP001056778">
    <property type="component" value="Chromosome 2"/>
</dbReference>
<reference evidence="1" key="1">
    <citation type="submission" date="2022-04" db="EMBL/GenBank/DDBJ databases">
        <title>Chromosome-scale genome assembly of Holotrichia oblita Faldermann.</title>
        <authorList>
            <person name="Rongchong L."/>
        </authorList>
    </citation>
    <scope>NUCLEOTIDE SEQUENCE</scope>
    <source>
        <strain evidence="1">81SQS9</strain>
    </source>
</reference>